<comment type="catalytic activity">
    <reaction evidence="11 13">
        <text>L-cysteinyl-[protein] + hexadecanoyl-CoA = S-hexadecanoyl-L-cysteinyl-[protein] + CoA</text>
        <dbReference type="Rhea" id="RHEA:36683"/>
        <dbReference type="Rhea" id="RHEA-COMP:10131"/>
        <dbReference type="Rhea" id="RHEA-COMP:11032"/>
        <dbReference type="ChEBI" id="CHEBI:29950"/>
        <dbReference type="ChEBI" id="CHEBI:57287"/>
        <dbReference type="ChEBI" id="CHEBI:57379"/>
        <dbReference type="ChEBI" id="CHEBI:74151"/>
        <dbReference type="EC" id="2.3.1.225"/>
    </reaction>
</comment>
<dbReference type="Pfam" id="PF12796">
    <property type="entry name" value="Ank_2"/>
    <property type="match status" value="2"/>
</dbReference>
<evidence type="ECO:0000256" key="3">
    <source>
        <dbReference type="ARBA" id="ARBA00022692"/>
    </source>
</evidence>
<comment type="similarity">
    <text evidence="2">Belongs to the DHHC palmitoyltransferase family. AKR/ZDHHC17 subfamily.</text>
</comment>
<dbReference type="InParanoid" id="A0A448YN98"/>
<evidence type="ECO:0000256" key="8">
    <source>
        <dbReference type="ARBA" id="ARBA00023139"/>
    </source>
</evidence>
<evidence type="ECO:0000256" key="2">
    <source>
        <dbReference type="ARBA" id="ARBA00010104"/>
    </source>
</evidence>
<dbReference type="Pfam" id="PF01529">
    <property type="entry name" value="DHHC"/>
    <property type="match status" value="1"/>
</dbReference>
<keyword evidence="9" id="KW-0449">Lipoprotein</keyword>
<dbReference type="OrthoDB" id="6781668at2759"/>
<evidence type="ECO:0000313" key="16">
    <source>
        <dbReference type="EMBL" id="VEU22371.1"/>
    </source>
</evidence>
<evidence type="ECO:0000256" key="1">
    <source>
        <dbReference type="ARBA" id="ARBA00004141"/>
    </source>
</evidence>
<dbReference type="PANTHER" id="PTHR24161:SF85">
    <property type="entry name" value="PALMITOYLTRANSFERASE HIP14"/>
    <property type="match status" value="1"/>
</dbReference>
<name>A0A448YN98_BRENA</name>
<feature type="compositionally biased region" description="Low complexity" evidence="14">
    <location>
        <begin position="52"/>
        <end position="67"/>
    </location>
</feature>
<evidence type="ECO:0000256" key="6">
    <source>
        <dbReference type="ARBA" id="ARBA00023043"/>
    </source>
</evidence>
<dbReference type="SMART" id="SM00248">
    <property type="entry name" value="ANK"/>
    <property type="match status" value="6"/>
</dbReference>
<dbReference type="PROSITE" id="PS50088">
    <property type="entry name" value="ANK_REPEAT"/>
    <property type="match status" value="2"/>
</dbReference>
<feature type="region of interest" description="Disordered" evidence="14">
    <location>
        <begin position="1"/>
        <end position="67"/>
    </location>
</feature>
<evidence type="ECO:0000259" key="15">
    <source>
        <dbReference type="Pfam" id="PF01529"/>
    </source>
</evidence>
<evidence type="ECO:0000256" key="9">
    <source>
        <dbReference type="ARBA" id="ARBA00023288"/>
    </source>
</evidence>
<dbReference type="SUPFAM" id="SSF48403">
    <property type="entry name" value="Ankyrin repeat"/>
    <property type="match status" value="1"/>
</dbReference>
<keyword evidence="7 13" id="KW-0472">Membrane</keyword>
<keyword evidence="13" id="KW-0808">Transferase</keyword>
<dbReference type="PROSITE" id="PS50297">
    <property type="entry name" value="ANK_REP_REGION"/>
    <property type="match status" value="2"/>
</dbReference>
<comment type="domain">
    <text evidence="13">The DHHC domain is required for palmitoyltransferase activity.</text>
</comment>
<dbReference type="InterPro" id="IPR001594">
    <property type="entry name" value="Palmitoyltrfase_DHHC"/>
</dbReference>
<reference evidence="16 17" key="1">
    <citation type="submission" date="2018-12" db="EMBL/GenBank/DDBJ databases">
        <authorList>
            <person name="Tiukova I."/>
            <person name="Dainat J."/>
        </authorList>
    </citation>
    <scope>NUCLEOTIDE SEQUENCE [LARGE SCALE GENOMIC DNA]</scope>
</reference>
<feature type="compositionally biased region" description="Acidic residues" evidence="14">
    <location>
        <begin position="1"/>
        <end position="10"/>
    </location>
</feature>
<feature type="repeat" description="ANK" evidence="12">
    <location>
        <begin position="203"/>
        <end position="235"/>
    </location>
</feature>
<keyword evidence="10 13" id="KW-0012">Acyltransferase</keyword>
<evidence type="ECO:0000256" key="7">
    <source>
        <dbReference type="ARBA" id="ARBA00023136"/>
    </source>
</evidence>
<evidence type="ECO:0000256" key="10">
    <source>
        <dbReference type="ARBA" id="ARBA00023315"/>
    </source>
</evidence>
<sequence length="737" mass="83000">MVTDVPDESAELATLSPGASDRSASSISTQSNSSTKPLRDEPIDGELQQPNDETTTQPTSQDDSTQSALQTYVAAAQHGDLNTLKQLLDSKAVSVNDHLSDNVSALHWCAINNKLTAMKYLVSKGADIDFVGGDLNATPLHWACRYGLVYVADYLIRQCHANYNLKDAQGFNCLHLAVHSSNIMMVIYITRFTDLDIDEPDPKGRTALHWAAYQGDILSVEYLLQLKPSINSTDELGFLPLHWCLVRQSKSIMTELIAAGSDLHKTTFDGKAIWDIARDMNCKPILSSALKECGYQDNLDKKGHFLTERAAKVVTFLSPYVTLPLSIWAISSINIFVGILLAAAIISLQMVTLTKFIIPIYVRKTSPVIKSPFFAGVFSSTTACCIFAWMFQILPSTFKKHSITNFMFLLLATATVSSFVKAMSIDPGYIPRETNTKVIQETIAGLIEHRKFDARNFCIYTMIQKPLRSKYSHSRRLNVAKFDHYCPWIYNDVGVRNHKVFFGFAISLCSSILVLMSLSLDYFDELPDDDVSCPLIGKKLCAGFYGSRSLFVLLIWTTFQQVWLIMLILVQSFQISKGYTTYEFGNKHQPTHVRESSFSSIPTDEDPQRDDEDLGGAEITIDEENSRASHSFLSKLACYPTFLINSKLSRVLGLNQFALISHDFLRDPKHRSLEEFRYDYGFRLNWLNFLFLKREGEGYSLGNLFKLPRGGEANLGDAWVDYYKLYEPPVNVRYSRV</sequence>
<dbReference type="InterPro" id="IPR036770">
    <property type="entry name" value="Ankyrin_rpt-contain_sf"/>
</dbReference>
<evidence type="ECO:0000313" key="17">
    <source>
        <dbReference type="Proteomes" id="UP000290900"/>
    </source>
</evidence>
<dbReference type="FunCoup" id="A0A448YN98">
    <property type="interactions" value="640"/>
</dbReference>
<dbReference type="InterPro" id="IPR002110">
    <property type="entry name" value="Ankyrin_rpt"/>
</dbReference>
<evidence type="ECO:0000256" key="14">
    <source>
        <dbReference type="SAM" id="MobiDB-lite"/>
    </source>
</evidence>
<feature type="transmembrane region" description="Helical" evidence="13">
    <location>
        <begin position="325"/>
        <end position="351"/>
    </location>
</feature>
<organism evidence="16 17">
    <name type="scientific">Brettanomyces naardenensis</name>
    <name type="common">Yeast</name>
    <dbReference type="NCBI Taxonomy" id="13370"/>
    <lineage>
        <taxon>Eukaryota</taxon>
        <taxon>Fungi</taxon>
        <taxon>Dikarya</taxon>
        <taxon>Ascomycota</taxon>
        <taxon>Saccharomycotina</taxon>
        <taxon>Pichiomycetes</taxon>
        <taxon>Pichiales</taxon>
        <taxon>Pichiaceae</taxon>
        <taxon>Brettanomyces</taxon>
    </lineage>
</organism>
<dbReference type="EMBL" id="CAACVR010000023">
    <property type="protein sequence ID" value="VEU22371.1"/>
    <property type="molecule type" value="Genomic_DNA"/>
</dbReference>
<accession>A0A448YN98</accession>
<feature type="transmembrane region" description="Helical" evidence="13">
    <location>
        <begin position="500"/>
        <end position="520"/>
    </location>
</feature>
<protein>
    <recommendedName>
        <fullName evidence="13">Palmitoyltransferase</fullName>
        <ecNumber evidence="13">2.3.1.225</ecNumber>
    </recommendedName>
</protein>
<feature type="repeat" description="ANK" evidence="12">
    <location>
        <begin position="101"/>
        <end position="133"/>
    </location>
</feature>
<keyword evidence="17" id="KW-1185">Reference proteome</keyword>
<evidence type="ECO:0000256" key="11">
    <source>
        <dbReference type="ARBA" id="ARBA00048048"/>
    </source>
</evidence>
<feature type="transmembrane region" description="Helical" evidence="13">
    <location>
        <begin position="403"/>
        <end position="422"/>
    </location>
</feature>
<keyword evidence="6 12" id="KW-0040">ANK repeat</keyword>
<dbReference type="Gene3D" id="1.25.40.20">
    <property type="entry name" value="Ankyrin repeat-containing domain"/>
    <property type="match status" value="1"/>
</dbReference>
<feature type="domain" description="Palmitoyltransferase DHHC" evidence="15">
    <location>
        <begin position="452"/>
        <end position="586"/>
    </location>
</feature>
<dbReference type="GO" id="GO:0016020">
    <property type="term" value="C:membrane"/>
    <property type="evidence" value="ECO:0007669"/>
    <property type="project" value="UniProtKB-SubCell"/>
</dbReference>
<dbReference type="STRING" id="13370.A0A448YN98"/>
<gene>
    <name evidence="16" type="ORF">BRENAR_LOCUS3102</name>
</gene>
<evidence type="ECO:0000256" key="4">
    <source>
        <dbReference type="ARBA" id="ARBA00022737"/>
    </source>
</evidence>
<dbReference type="AlphaFoldDB" id="A0A448YN98"/>
<dbReference type="Proteomes" id="UP000290900">
    <property type="component" value="Unassembled WGS sequence"/>
</dbReference>
<feature type="transmembrane region" description="Helical" evidence="13">
    <location>
        <begin position="550"/>
        <end position="570"/>
    </location>
</feature>
<evidence type="ECO:0000256" key="12">
    <source>
        <dbReference type="PROSITE-ProRule" id="PRU00023"/>
    </source>
</evidence>
<feature type="region of interest" description="Disordered" evidence="14">
    <location>
        <begin position="590"/>
        <end position="613"/>
    </location>
</feature>
<dbReference type="GO" id="GO:0019706">
    <property type="term" value="F:protein-cysteine S-palmitoyltransferase activity"/>
    <property type="evidence" value="ECO:0007669"/>
    <property type="project" value="UniProtKB-EC"/>
</dbReference>
<dbReference type="PANTHER" id="PTHR24161">
    <property type="entry name" value="ANK_REP_REGION DOMAIN-CONTAINING PROTEIN-RELATED"/>
    <property type="match status" value="1"/>
</dbReference>
<keyword evidence="5 13" id="KW-1133">Transmembrane helix</keyword>
<keyword evidence="8" id="KW-0564">Palmitate</keyword>
<dbReference type="PROSITE" id="PS50216">
    <property type="entry name" value="DHHC"/>
    <property type="match status" value="1"/>
</dbReference>
<dbReference type="EC" id="2.3.1.225" evidence="13"/>
<feature type="compositionally biased region" description="Low complexity" evidence="14">
    <location>
        <begin position="23"/>
        <end position="34"/>
    </location>
</feature>
<comment type="subcellular location">
    <subcellularLocation>
        <location evidence="1">Membrane</location>
        <topology evidence="1">Multi-pass membrane protein</topology>
    </subcellularLocation>
</comment>
<proteinExistence type="inferred from homology"/>
<keyword evidence="4" id="KW-0677">Repeat</keyword>
<evidence type="ECO:0000256" key="13">
    <source>
        <dbReference type="RuleBase" id="RU079119"/>
    </source>
</evidence>
<feature type="transmembrane region" description="Helical" evidence="13">
    <location>
        <begin position="372"/>
        <end position="391"/>
    </location>
</feature>
<feature type="compositionally biased region" description="Acidic residues" evidence="14">
    <location>
        <begin position="603"/>
        <end position="613"/>
    </location>
</feature>
<keyword evidence="3 13" id="KW-0812">Transmembrane</keyword>
<evidence type="ECO:0000256" key="5">
    <source>
        <dbReference type="ARBA" id="ARBA00022989"/>
    </source>
</evidence>